<sequence length="171" mass="19128">MNKKLTVTLVIVALALAVWGIRVYKVNVGVAKTYAIKTYHKNDSIPIDYANVRVKQVSEGALQKAGSYKYIPVSVTLQVHNKSTQTLSVIKLIESQLAYGLDVYQTNQGKFDASQLQHLAPNTSTQLTMVFQVKPDDKGKTAKLYFSQDLYPQLIKDNFKMGKRYGIAVQL</sequence>
<comment type="caution">
    <text evidence="2">The sequence shown here is derived from an EMBL/GenBank/DDBJ whole genome shotgun (WGS) entry which is preliminary data.</text>
</comment>
<dbReference type="Proteomes" id="UP000628775">
    <property type="component" value="Unassembled WGS sequence"/>
</dbReference>
<evidence type="ECO:0000313" key="3">
    <source>
        <dbReference type="Proteomes" id="UP000628775"/>
    </source>
</evidence>
<evidence type="ECO:0000259" key="1">
    <source>
        <dbReference type="Pfam" id="PF11611"/>
    </source>
</evidence>
<proteinExistence type="predicted"/>
<feature type="domain" description="DUF4352" evidence="1">
    <location>
        <begin position="41"/>
        <end position="150"/>
    </location>
</feature>
<dbReference type="InterPro" id="IPR029051">
    <property type="entry name" value="DUF4352"/>
</dbReference>
<keyword evidence="3" id="KW-1185">Reference proteome</keyword>
<name>A0A8J3E022_9BACL</name>
<dbReference type="EMBL" id="BMIR01000023">
    <property type="protein sequence ID" value="GGE53082.1"/>
    <property type="molecule type" value="Genomic_DNA"/>
</dbReference>
<reference evidence="2" key="2">
    <citation type="submission" date="2020-09" db="EMBL/GenBank/DDBJ databases">
        <authorList>
            <person name="Sun Q."/>
            <person name="Zhou Y."/>
        </authorList>
    </citation>
    <scope>NUCLEOTIDE SEQUENCE</scope>
    <source>
        <strain evidence="2">CGMCC 1.15371</strain>
    </source>
</reference>
<protein>
    <recommendedName>
        <fullName evidence="1">DUF4352 domain-containing protein</fullName>
    </recommendedName>
</protein>
<reference evidence="2" key="1">
    <citation type="journal article" date="2014" name="Int. J. Syst. Evol. Microbiol.">
        <title>Complete genome sequence of Corynebacterium casei LMG S-19264T (=DSM 44701T), isolated from a smear-ripened cheese.</title>
        <authorList>
            <consortium name="US DOE Joint Genome Institute (JGI-PGF)"/>
            <person name="Walter F."/>
            <person name="Albersmeier A."/>
            <person name="Kalinowski J."/>
            <person name="Ruckert C."/>
        </authorList>
    </citation>
    <scope>NUCLEOTIDE SEQUENCE</scope>
    <source>
        <strain evidence="2">CGMCC 1.15371</strain>
    </source>
</reference>
<accession>A0A8J3E022</accession>
<gene>
    <name evidence="2" type="ORF">GCM10011391_34960</name>
</gene>
<organism evidence="2 3">
    <name type="scientific">Pullulanibacillus camelliae</name>
    <dbReference type="NCBI Taxonomy" id="1707096"/>
    <lineage>
        <taxon>Bacteria</taxon>
        <taxon>Bacillati</taxon>
        <taxon>Bacillota</taxon>
        <taxon>Bacilli</taxon>
        <taxon>Bacillales</taxon>
        <taxon>Sporolactobacillaceae</taxon>
        <taxon>Pullulanibacillus</taxon>
    </lineage>
</organism>
<dbReference type="Pfam" id="PF11611">
    <property type="entry name" value="DUF4352"/>
    <property type="match status" value="1"/>
</dbReference>
<evidence type="ECO:0000313" key="2">
    <source>
        <dbReference type="EMBL" id="GGE53082.1"/>
    </source>
</evidence>
<dbReference type="RefSeq" id="WP_188697546.1">
    <property type="nucleotide sequence ID" value="NZ_BMIR01000023.1"/>
</dbReference>
<dbReference type="AlphaFoldDB" id="A0A8J3E022"/>